<reference evidence="4 5" key="1">
    <citation type="submission" date="2019-09" db="EMBL/GenBank/DDBJ databases">
        <title>Goodfellowia gen. nov., a new genus of the Pseudonocardineae related to Actinoalloteichus, containing Goodfellowia coeruleoviolacea gen. nov., comb. nov. gen. nov., comb. nov.</title>
        <authorList>
            <person name="Labeda D."/>
        </authorList>
    </citation>
    <scope>NUCLEOTIDE SEQUENCE [LARGE SCALE GENOMIC DNA]</scope>
    <source>
        <strain evidence="4 5">AN110305</strain>
    </source>
</reference>
<dbReference type="Pfam" id="PF07591">
    <property type="entry name" value="PT-HINT"/>
    <property type="match status" value="1"/>
</dbReference>
<sequence length="1741" mass="184836">MRSRPRGSPSTSPSAVCPVVRSPCDPGQLSKDTATSWPDVPVDQICAQGTNCTNTAPAFFTRKRLTVITSQVTNGSGGWNSVNQWSLNHTFPNTGDGSSPALWLASVTHTGLAGGSIALPATTFNGTTMANRVDATSNYTAITRNRITSVVNEMGGVTAINYSAPECVPGTTMPANPESNQLRCFPTYWTPGGATAPVLDWFNKYVVTDVTDDGRTSLSPQVRTHYDYLGGGAWHYDENLLGDPQYRTWSQWRGYGTVRTTKGQPSGDPSGPQTVTQALYLRGMDGDTLPNGGTRSASVTNALNEQIPDSKQLVGYTRESLTYFGTQIIAATVDDPWMSAATGTDSNGIGSFLTGTSAIRSRVWLAASGTWRNTRSTNAFNGQGLLTQTEDDGDVADPSQATCTRYTYAQNPTAWLLTYRSKVEKISGTCANTASSTTIVAQSLAYFDGATDLASQQPSKGDVTQAQTIDTWPAAGGPTYLTGSSGYDLYGRATSVTDTLGRTTTTAYTPTTGGPVTQIAVTTPQISASNTTKLTSTKTLDPVSGALVTAVDGSGLRTEATYDALGRLSAVWKPGQNKVQNWPANTTYSYTVNTGSPSVVASSTLLSHGDYATSYALVDGLGRTVQAQAPTPYAQGGRLVTDTLFDTQGRTWKTHSPYWNNDSGPSGTLLVVQDNAVPNTTVASFDGAGRAIASAYQLYGTEQWRTTTTYDGDRVTTVPPTGGTAITVVSNGLKQKTQTVQYKDPTQTGPSAAADVTSYTYLPSGLPATVTDPTGKNVWSYTYDLQGRKASSTDPDSGTSTFSYDNAGQLLATTDARGKSVAYTHDNLGRKTAEFDGSTTGTKLAAWNYDTVVKGLPTNSVRYIGGKPYINAVTAYDTAGRPTNTRVTIPLSETGLGGSYQFATGYDQYTGWVNTTDSPQAGGLSGETIYQDRDRLGNPTVLTAVDTAKATKLVSETDYNPYGQVLRTNYQSATDPNQVSVTSTYADGTNRLAGTLAVRATSSNYVIGNKAYAYDAAGDITSIADTPLAGTADTQCFGQDYLQRLTQAWTPASGDCTVAPTAAGLGGAAPYWTSWTFDQTGNRRTQVQHATAGDTTNTSAYPQPGQPQPHTLQSVATAGPTGTGQSTYTYDPAGNTLTRTLPSGGQTYTYDSEGHVATATDATGKVSTYVYDADGTRLLTKDPTGSTLSIGDVELFVAAGTTTAVGTRFYTHNGKPVAERNANTGLKWLLTDHQNTTYASVDAGNLAVTQRRQDPYGNPRGTAPSNWPDQHGYLGGYQNTTGLTHLGARDYDPIIGRFTQVDPVLDTASPQQMNGYAYSNNTPVIASDPSGLLVNAGPDGAWYPGIAHGVGTTSINDAGGSPERQGISAAGPSDVNTHPHGTVSIDHGGDGQYINDVRIPKFGPDFGQLAARIDAWTQAWKKERFNDENYDISDNLSSYTQDLIYSYCENHRSFCGGDYTDKLSFWHDAGVGWGADSPHHGVSVQNSGQGSPGVARGSEGCNSFAAGTPVLMVDGNSKPIQDVAVGDTITNSEPDSEVVERHAVTEIHITDDDRAFVDLTIAAGADNRSITSTAHHLFYSATMHAWVDVEDVKVGDQLETPGNGRATVTASRHYVAAIRTYNLTVDDVHTFYVLAGSSAVLVHNCAKNAPKAPQSTPNVIHDGVNKILNNERAQRTNPDGTLDFYEGRASTPAAVARKWVGARIYDIPGGGNRYRVLINGYGDVGWIDNHNYDKVFAYQPR</sequence>
<name>A0A5B2X6T4_9PSEU</name>
<comment type="caution">
    <text evidence="4">The sequence shown here is derived from an EMBL/GenBank/DDBJ whole genome shotgun (WGS) entry which is preliminary data.</text>
</comment>
<dbReference type="InterPro" id="IPR031325">
    <property type="entry name" value="RHS_repeat"/>
</dbReference>
<dbReference type="InterPro" id="IPR030934">
    <property type="entry name" value="Intein_C"/>
</dbReference>
<evidence type="ECO:0000259" key="3">
    <source>
        <dbReference type="SMART" id="SM00306"/>
    </source>
</evidence>
<dbReference type="InterPro" id="IPR056823">
    <property type="entry name" value="TEN-like_YD-shell"/>
</dbReference>
<feature type="region of interest" description="Disordered" evidence="2">
    <location>
        <begin position="1"/>
        <end position="20"/>
    </location>
</feature>
<dbReference type="Gene3D" id="2.170.16.10">
    <property type="entry name" value="Hedgehog/Intein (Hint) domain"/>
    <property type="match status" value="1"/>
</dbReference>
<dbReference type="SMART" id="SM00306">
    <property type="entry name" value="HintN"/>
    <property type="match status" value="1"/>
</dbReference>
<proteinExistence type="predicted"/>
<keyword evidence="5" id="KW-1185">Reference proteome</keyword>
<dbReference type="NCBIfam" id="TIGR03696">
    <property type="entry name" value="Rhs_assc_core"/>
    <property type="match status" value="1"/>
</dbReference>
<dbReference type="NCBIfam" id="TIGR01443">
    <property type="entry name" value="intein_Cterm"/>
    <property type="match status" value="1"/>
</dbReference>
<keyword evidence="1" id="KW-0677">Repeat</keyword>
<dbReference type="InterPro" id="IPR036844">
    <property type="entry name" value="Hint_dom_sf"/>
</dbReference>
<evidence type="ECO:0000256" key="1">
    <source>
        <dbReference type="ARBA" id="ARBA00022737"/>
    </source>
</evidence>
<dbReference type="InterPro" id="IPR022385">
    <property type="entry name" value="Rhs_assc_core"/>
</dbReference>
<feature type="region of interest" description="Disordered" evidence="2">
    <location>
        <begin position="1353"/>
        <end position="1390"/>
    </location>
</feature>
<reference evidence="4 5" key="2">
    <citation type="submission" date="2019-09" db="EMBL/GenBank/DDBJ databases">
        <authorList>
            <person name="Jin C."/>
        </authorList>
    </citation>
    <scope>NUCLEOTIDE SEQUENCE [LARGE SCALE GENOMIC DNA]</scope>
    <source>
        <strain evidence="4 5">AN110305</strain>
    </source>
</reference>
<feature type="compositionally biased region" description="Low complexity" evidence="2">
    <location>
        <begin position="1"/>
        <end position="14"/>
    </location>
</feature>
<protein>
    <submittedName>
        <fullName evidence="4">Type IV secretion protein Rhs</fullName>
    </submittedName>
</protein>
<dbReference type="EMBL" id="VUOB01000041">
    <property type="protein sequence ID" value="KAA2258831.1"/>
    <property type="molecule type" value="Genomic_DNA"/>
</dbReference>
<dbReference type="CDD" id="cd00081">
    <property type="entry name" value="Hint"/>
    <property type="match status" value="1"/>
</dbReference>
<dbReference type="Pfam" id="PF25023">
    <property type="entry name" value="TEN_YD-shell"/>
    <property type="match status" value="1"/>
</dbReference>
<dbReference type="OrthoDB" id="291011at2"/>
<dbReference type="NCBIfam" id="TIGR01643">
    <property type="entry name" value="YD_repeat_2x"/>
    <property type="match status" value="3"/>
</dbReference>
<evidence type="ECO:0000313" key="4">
    <source>
        <dbReference type="EMBL" id="KAA2258831.1"/>
    </source>
</evidence>
<dbReference type="PANTHER" id="PTHR32305:SF17">
    <property type="entry name" value="TRNA NUCLEASE WAPA"/>
    <property type="match status" value="1"/>
</dbReference>
<dbReference type="Pfam" id="PF05593">
    <property type="entry name" value="RHS_repeat"/>
    <property type="match status" value="2"/>
</dbReference>
<gene>
    <name evidence="4" type="ORF">F0L68_23725</name>
</gene>
<feature type="domain" description="Hint" evidence="3">
    <location>
        <begin position="1501"/>
        <end position="1602"/>
    </location>
</feature>
<dbReference type="InterPro" id="IPR003587">
    <property type="entry name" value="Hint_dom_N"/>
</dbReference>
<dbReference type="PANTHER" id="PTHR32305">
    <property type="match status" value="1"/>
</dbReference>
<dbReference type="SUPFAM" id="SSF51294">
    <property type="entry name" value="Hedgehog/intein (Hint) domain"/>
    <property type="match status" value="1"/>
</dbReference>
<feature type="compositionally biased region" description="Polar residues" evidence="2">
    <location>
        <begin position="1123"/>
        <end position="1134"/>
    </location>
</feature>
<dbReference type="Gene3D" id="2.180.10.10">
    <property type="entry name" value="RHS repeat-associated core"/>
    <property type="match status" value="2"/>
</dbReference>
<dbReference type="InterPro" id="IPR006530">
    <property type="entry name" value="YD"/>
</dbReference>
<feature type="region of interest" description="Disordered" evidence="2">
    <location>
        <begin position="1083"/>
        <end position="1134"/>
    </location>
</feature>
<accession>A0A5B2X6T4</accession>
<dbReference type="InterPro" id="IPR050708">
    <property type="entry name" value="T6SS_VgrG/RHS"/>
</dbReference>
<feature type="compositionally biased region" description="Polar residues" evidence="2">
    <location>
        <begin position="1083"/>
        <end position="1101"/>
    </location>
</feature>
<evidence type="ECO:0000313" key="5">
    <source>
        <dbReference type="Proteomes" id="UP000323454"/>
    </source>
</evidence>
<dbReference type="Proteomes" id="UP000323454">
    <property type="component" value="Unassembled WGS sequence"/>
</dbReference>
<evidence type="ECO:0000256" key="2">
    <source>
        <dbReference type="SAM" id="MobiDB-lite"/>
    </source>
</evidence>
<dbReference type="PROSITE" id="PS50818">
    <property type="entry name" value="INTEIN_C_TER"/>
    <property type="match status" value="1"/>
</dbReference>
<organism evidence="4 5">
    <name type="scientific">Solihabitans fulvus</name>
    <dbReference type="NCBI Taxonomy" id="1892852"/>
    <lineage>
        <taxon>Bacteria</taxon>
        <taxon>Bacillati</taxon>
        <taxon>Actinomycetota</taxon>
        <taxon>Actinomycetes</taxon>
        <taxon>Pseudonocardiales</taxon>
        <taxon>Pseudonocardiaceae</taxon>
        <taxon>Solihabitans</taxon>
    </lineage>
</organism>